<dbReference type="SUPFAM" id="SSF103473">
    <property type="entry name" value="MFS general substrate transporter"/>
    <property type="match status" value="1"/>
</dbReference>
<dbReference type="InterPro" id="IPR003663">
    <property type="entry name" value="Sugar/inositol_transpt"/>
</dbReference>
<proteinExistence type="inferred from homology"/>
<evidence type="ECO:0000259" key="8">
    <source>
        <dbReference type="PROSITE" id="PS50850"/>
    </source>
</evidence>
<keyword evidence="6 7" id="KW-0472">Membrane</keyword>
<dbReference type="Pfam" id="PF00083">
    <property type="entry name" value="Sugar_tr"/>
    <property type="match status" value="1"/>
</dbReference>
<comment type="caution">
    <text evidence="9">The sequence shown here is derived from an EMBL/GenBank/DDBJ whole genome shotgun (WGS) entry which is preliminary data.</text>
</comment>
<dbReference type="PROSITE" id="PS00216">
    <property type="entry name" value="SUGAR_TRANSPORT_1"/>
    <property type="match status" value="1"/>
</dbReference>
<feature type="transmembrane region" description="Helical" evidence="7">
    <location>
        <begin position="49"/>
        <end position="71"/>
    </location>
</feature>
<sequence>MFEKFPKIYNVYFLACVATMGGMLFGFDISSMSAIIGTRQYLAFFNNPAGITQGIIGAALALGSVIGSLAAGYVSDKLGRRDALLYSCIFWLIGTALQTATTGRSMLIGGRILNGITVGITSSQVPVYLAEVAKHSQRGTIIIIQQLAIEWGILIMYFIGYGCSFIAGPSSFRTAWSIQFVPCVFFMIGLPFLPESPRWLAMKDRTEEAIHVLANIQAAGDLNDPYVVAQYEEIVTVLAAERAALKGWRKFVYNGMWRRTLAGFSVQAWQQLSGANLMTYYC</sequence>
<evidence type="ECO:0000256" key="6">
    <source>
        <dbReference type="ARBA" id="ARBA00023136"/>
    </source>
</evidence>
<evidence type="ECO:0000256" key="3">
    <source>
        <dbReference type="ARBA" id="ARBA00022448"/>
    </source>
</evidence>
<organism evidence="9 10">
    <name type="scientific">Ascochyta lentis</name>
    <dbReference type="NCBI Taxonomy" id="205686"/>
    <lineage>
        <taxon>Eukaryota</taxon>
        <taxon>Fungi</taxon>
        <taxon>Dikarya</taxon>
        <taxon>Ascomycota</taxon>
        <taxon>Pezizomycotina</taxon>
        <taxon>Dothideomycetes</taxon>
        <taxon>Pleosporomycetidae</taxon>
        <taxon>Pleosporales</taxon>
        <taxon>Pleosporineae</taxon>
        <taxon>Didymellaceae</taxon>
        <taxon>Ascochyta</taxon>
    </lineage>
</organism>
<dbReference type="Gene3D" id="1.20.1250.20">
    <property type="entry name" value="MFS general substrate transporter like domains"/>
    <property type="match status" value="1"/>
</dbReference>
<reference evidence="9" key="1">
    <citation type="submission" date="2018-12" db="EMBL/GenBank/DDBJ databases">
        <authorList>
            <person name="Syme R.A."/>
            <person name="Farfan-Caceres L."/>
            <person name="Lichtenzveig J."/>
        </authorList>
    </citation>
    <scope>NUCLEOTIDE SEQUENCE</scope>
    <source>
        <strain evidence="9">Al4</strain>
    </source>
</reference>
<feature type="transmembrane region" description="Helical" evidence="7">
    <location>
        <begin position="83"/>
        <end position="100"/>
    </location>
</feature>
<dbReference type="EMBL" id="RZGK01000010">
    <property type="protein sequence ID" value="KAF9696163.1"/>
    <property type="molecule type" value="Genomic_DNA"/>
</dbReference>
<keyword evidence="10" id="KW-1185">Reference proteome</keyword>
<dbReference type="GO" id="GO:0016020">
    <property type="term" value="C:membrane"/>
    <property type="evidence" value="ECO:0007669"/>
    <property type="project" value="UniProtKB-SubCell"/>
</dbReference>
<feature type="transmembrane region" description="Helical" evidence="7">
    <location>
        <begin position="174"/>
        <end position="193"/>
    </location>
</feature>
<dbReference type="AlphaFoldDB" id="A0A8H7J3V7"/>
<name>A0A8H7J3V7_9PLEO</name>
<evidence type="ECO:0000256" key="2">
    <source>
        <dbReference type="ARBA" id="ARBA00010992"/>
    </source>
</evidence>
<dbReference type="PANTHER" id="PTHR48022">
    <property type="entry name" value="PLASTIDIC GLUCOSE TRANSPORTER 4"/>
    <property type="match status" value="1"/>
</dbReference>
<feature type="transmembrane region" description="Helical" evidence="7">
    <location>
        <begin position="12"/>
        <end position="37"/>
    </location>
</feature>
<keyword evidence="5 7" id="KW-1133">Transmembrane helix</keyword>
<evidence type="ECO:0000256" key="4">
    <source>
        <dbReference type="ARBA" id="ARBA00022692"/>
    </source>
</evidence>
<dbReference type="InterPro" id="IPR005829">
    <property type="entry name" value="Sugar_transporter_CS"/>
</dbReference>
<evidence type="ECO:0000256" key="7">
    <source>
        <dbReference type="SAM" id="Phobius"/>
    </source>
</evidence>
<dbReference type="PRINTS" id="PR00171">
    <property type="entry name" value="SUGRTRNSPORT"/>
</dbReference>
<dbReference type="InterPro" id="IPR036259">
    <property type="entry name" value="MFS_trans_sf"/>
</dbReference>
<comment type="subcellular location">
    <subcellularLocation>
        <location evidence="1">Membrane</location>
        <topology evidence="1">Multi-pass membrane protein</topology>
    </subcellularLocation>
</comment>
<dbReference type="PROSITE" id="PS00217">
    <property type="entry name" value="SUGAR_TRANSPORT_2"/>
    <property type="match status" value="1"/>
</dbReference>
<gene>
    <name evidence="9" type="ORF">EKO04_006263</name>
</gene>
<evidence type="ECO:0000256" key="5">
    <source>
        <dbReference type="ARBA" id="ARBA00022989"/>
    </source>
</evidence>
<dbReference type="GO" id="GO:0005351">
    <property type="term" value="F:carbohydrate:proton symporter activity"/>
    <property type="evidence" value="ECO:0007669"/>
    <property type="project" value="TreeGrafter"/>
</dbReference>
<dbReference type="OrthoDB" id="4142200at2759"/>
<dbReference type="PANTHER" id="PTHR48022:SF47">
    <property type="entry name" value="MAJOR FACILITATOR SUPERFAMILY (MFS) PROFILE DOMAIN-CONTAINING PROTEIN"/>
    <property type="match status" value="1"/>
</dbReference>
<evidence type="ECO:0000256" key="1">
    <source>
        <dbReference type="ARBA" id="ARBA00004141"/>
    </source>
</evidence>
<evidence type="ECO:0000313" key="9">
    <source>
        <dbReference type="EMBL" id="KAF9696163.1"/>
    </source>
</evidence>
<accession>A0A8H7J3V7</accession>
<dbReference type="InterPro" id="IPR020846">
    <property type="entry name" value="MFS_dom"/>
</dbReference>
<dbReference type="InterPro" id="IPR005828">
    <property type="entry name" value="MFS_sugar_transport-like"/>
</dbReference>
<feature type="transmembrane region" description="Helical" evidence="7">
    <location>
        <begin position="112"/>
        <end position="130"/>
    </location>
</feature>
<keyword evidence="3" id="KW-0813">Transport</keyword>
<dbReference type="InterPro" id="IPR050360">
    <property type="entry name" value="MFS_Sugar_Transporters"/>
</dbReference>
<dbReference type="Proteomes" id="UP000651452">
    <property type="component" value="Unassembled WGS sequence"/>
</dbReference>
<evidence type="ECO:0000313" key="10">
    <source>
        <dbReference type="Proteomes" id="UP000651452"/>
    </source>
</evidence>
<reference evidence="9" key="2">
    <citation type="submission" date="2020-09" db="EMBL/GenBank/DDBJ databases">
        <title>Reference genome assembly for Australian Ascochyta lentis isolate Al4.</title>
        <authorList>
            <person name="Lee R.C."/>
            <person name="Farfan-Caceres L.M."/>
            <person name="Debler J.W."/>
            <person name="Williams A.H."/>
            <person name="Henares B.M."/>
        </authorList>
    </citation>
    <scope>NUCLEOTIDE SEQUENCE</scope>
    <source>
        <strain evidence="9">Al4</strain>
    </source>
</reference>
<keyword evidence="4 7" id="KW-0812">Transmembrane</keyword>
<feature type="domain" description="Major facilitator superfamily (MFS) profile" evidence="8">
    <location>
        <begin position="14"/>
        <end position="282"/>
    </location>
</feature>
<protein>
    <recommendedName>
        <fullName evidence="8">Major facilitator superfamily (MFS) profile domain-containing protein</fullName>
    </recommendedName>
</protein>
<dbReference type="PROSITE" id="PS50850">
    <property type="entry name" value="MFS"/>
    <property type="match status" value="1"/>
</dbReference>
<comment type="similarity">
    <text evidence="2">Belongs to the major facilitator superfamily. Sugar transporter (TC 2.A.1.1) family.</text>
</comment>